<keyword evidence="11" id="KW-1185">Reference proteome</keyword>
<evidence type="ECO:0000256" key="2">
    <source>
        <dbReference type="ARBA" id="ARBA00022670"/>
    </source>
</evidence>
<dbReference type="PRINTS" id="PR00723">
    <property type="entry name" value="SUBTILISIN"/>
</dbReference>
<dbReference type="GO" id="GO:0004252">
    <property type="term" value="F:serine-type endopeptidase activity"/>
    <property type="evidence" value="ECO:0007669"/>
    <property type="project" value="UniProtKB-UniRule"/>
</dbReference>
<dbReference type="EMBL" id="VTHL01000006">
    <property type="protein sequence ID" value="TYZ10898.1"/>
    <property type="molecule type" value="Genomic_DNA"/>
</dbReference>
<dbReference type="GO" id="GO:0005615">
    <property type="term" value="C:extracellular space"/>
    <property type="evidence" value="ECO:0007669"/>
    <property type="project" value="TreeGrafter"/>
</dbReference>
<dbReference type="Pfam" id="PF05922">
    <property type="entry name" value="Inhibitor_I9"/>
    <property type="match status" value="1"/>
</dbReference>
<dbReference type="Gene3D" id="3.40.50.200">
    <property type="entry name" value="Peptidase S8/S53 domain"/>
    <property type="match status" value="1"/>
</dbReference>
<evidence type="ECO:0000313" key="10">
    <source>
        <dbReference type="EMBL" id="TYZ10898.1"/>
    </source>
</evidence>
<proteinExistence type="inferred from homology"/>
<name>A0A5D6V7K3_9BACT</name>
<sequence length="418" mass="42919">MVNLVQNFRFSAWLGAAVLGSSLLASCAKDSITPNDPRPASPISSASKVAGQAVAGKYIVVLKDGSDALNDIAANEAEITEARYAERGEKVRGVAQGLLRQRGLRAEKVGRTYSQVLRGFAADLTAAEAADLAQDARVDYVEPDQVMTIEQTTTTTTTTTASTQTIPYGIKRVGTASGVGKTVWILDTGVELTHPDLTVDRTRSRTFYPLGADATSANDLNGHGTHVAGTIAAKNNTLGVVGVAAGATIVAVKVMDATGSSSSSVVIAGLDYVAATAKAGDVVNMSISGGTSLSLDAAVVRAANKGILFAVSAGNDAKSATLHSPSRVNHANVFTVTAMNNLDTWASFSCFGNPTVDYCMPGVAVNSTYKGGGYALMSGTSMAAPHMAGVLLLRGKAFTRSGTVKSDPDGTADAIAHL</sequence>
<dbReference type="SUPFAM" id="SSF54897">
    <property type="entry name" value="Protease propeptides/inhibitors"/>
    <property type="match status" value="1"/>
</dbReference>
<accession>A0A5D6V7K3</accession>
<dbReference type="AlphaFoldDB" id="A0A5D6V7K3"/>
<comment type="similarity">
    <text evidence="1 5 6">Belongs to the peptidase S8 family.</text>
</comment>
<keyword evidence="2 5" id="KW-0645">Protease</keyword>
<organism evidence="10 11">
    <name type="scientific">Hymenobacter lutimineralis</name>
    <dbReference type="NCBI Taxonomy" id="2606448"/>
    <lineage>
        <taxon>Bacteria</taxon>
        <taxon>Pseudomonadati</taxon>
        <taxon>Bacteroidota</taxon>
        <taxon>Cytophagia</taxon>
        <taxon>Cytophagales</taxon>
        <taxon>Hymenobacteraceae</taxon>
        <taxon>Hymenobacter</taxon>
    </lineage>
</organism>
<dbReference type="InterPro" id="IPR023828">
    <property type="entry name" value="Peptidase_S8_Ser-AS"/>
</dbReference>
<keyword evidence="4 5" id="KW-0720">Serine protease</keyword>
<dbReference type="InterPro" id="IPR015500">
    <property type="entry name" value="Peptidase_S8_subtilisin-rel"/>
</dbReference>
<feature type="active site" description="Charge relay system" evidence="5">
    <location>
        <position position="187"/>
    </location>
</feature>
<dbReference type="Proteomes" id="UP000322791">
    <property type="component" value="Unassembled WGS sequence"/>
</dbReference>
<dbReference type="Gene3D" id="3.30.70.80">
    <property type="entry name" value="Peptidase S8 propeptide/proteinase inhibitor I9"/>
    <property type="match status" value="1"/>
</dbReference>
<dbReference type="PANTHER" id="PTHR43806">
    <property type="entry name" value="PEPTIDASE S8"/>
    <property type="match status" value="1"/>
</dbReference>
<keyword evidence="7" id="KW-0732">Signal</keyword>
<dbReference type="InterPro" id="IPR036852">
    <property type="entry name" value="Peptidase_S8/S53_dom_sf"/>
</dbReference>
<dbReference type="Pfam" id="PF00082">
    <property type="entry name" value="Peptidase_S8"/>
    <property type="match status" value="1"/>
</dbReference>
<evidence type="ECO:0000259" key="9">
    <source>
        <dbReference type="Pfam" id="PF05922"/>
    </source>
</evidence>
<dbReference type="GO" id="GO:0006508">
    <property type="term" value="P:proteolysis"/>
    <property type="evidence" value="ECO:0007669"/>
    <property type="project" value="UniProtKB-KW"/>
</dbReference>
<protein>
    <submittedName>
        <fullName evidence="10">S8 family serine peptidase</fullName>
    </submittedName>
</protein>
<feature type="signal peptide" evidence="7">
    <location>
        <begin position="1"/>
        <end position="27"/>
    </location>
</feature>
<dbReference type="InterPro" id="IPR022398">
    <property type="entry name" value="Peptidase_S8_His-AS"/>
</dbReference>
<evidence type="ECO:0000256" key="6">
    <source>
        <dbReference type="RuleBase" id="RU003355"/>
    </source>
</evidence>
<evidence type="ECO:0000256" key="5">
    <source>
        <dbReference type="PROSITE-ProRule" id="PRU01240"/>
    </source>
</evidence>
<comment type="caution">
    <text evidence="10">The sequence shown here is derived from an EMBL/GenBank/DDBJ whole genome shotgun (WGS) entry which is preliminary data.</text>
</comment>
<dbReference type="RefSeq" id="WP_149070383.1">
    <property type="nucleotide sequence ID" value="NZ_VTHL01000006.1"/>
</dbReference>
<dbReference type="InterPro" id="IPR000209">
    <property type="entry name" value="Peptidase_S8/S53_dom"/>
</dbReference>
<dbReference type="PROSITE" id="PS00136">
    <property type="entry name" value="SUBTILASE_ASP"/>
    <property type="match status" value="1"/>
</dbReference>
<dbReference type="PROSITE" id="PS00137">
    <property type="entry name" value="SUBTILASE_HIS"/>
    <property type="match status" value="1"/>
</dbReference>
<keyword evidence="3 5" id="KW-0378">Hydrolase</keyword>
<feature type="active site" description="Charge relay system" evidence="5">
    <location>
        <position position="223"/>
    </location>
</feature>
<dbReference type="InterPro" id="IPR050131">
    <property type="entry name" value="Peptidase_S8_subtilisin-like"/>
</dbReference>
<reference evidence="10 11" key="1">
    <citation type="submission" date="2019-08" db="EMBL/GenBank/DDBJ databases">
        <authorList>
            <person name="Seo M.-J."/>
        </authorList>
    </citation>
    <scope>NUCLEOTIDE SEQUENCE [LARGE SCALE GENOMIC DNA]</scope>
    <source>
        <strain evidence="10 11">KIGAM108</strain>
    </source>
</reference>
<evidence type="ECO:0000256" key="4">
    <source>
        <dbReference type="ARBA" id="ARBA00022825"/>
    </source>
</evidence>
<feature type="active site" description="Charge relay system" evidence="5">
    <location>
        <position position="381"/>
    </location>
</feature>
<dbReference type="PROSITE" id="PS00138">
    <property type="entry name" value="SUBTILASE_SER"/>
    <property type="match status" value="1"/>
</dbReference>
<dbReference type="InterPro" id="IPR010259">
    <property type="entry name" value="S8pro/Inhibitor_I9"/>
</dbReference>
<dbReference type="SUPFAM" id="SSF52743">
    <property type="entry name" value="Subtilisin-like"/>
    <property type="match status" value="1"/>
</dbReference>
<feature type="domain" description="Inhibitor I9" evidence="9">
    <location>
        <begin position="57"/>
        <end position="149"/>
    </location>
</feature>
<evidence type="ECO:0000256" key="7">
    <source>
        <dbReference type="SAM" id="SignalP"/>
    </source>
</evidence>
<feature type="chain" id="PRO_5022942038" evidence="7">
    <location>
        <begin position="28"/>
        <end position="418"/>
    </location>
</feature>
<dbReference type="InterPro" id="IPR023827">
    <property type="entry name" value="Peptidase_S8_Asp-AS"/>
</dbReference>
<feature type="domain" description="Peptidase S8/S53" evidence="8">
    <location>
        <begin position="180"/>
        <end position="393"/>
    </location>
</feature>
<gene>
    <name evidence="10" type="ORF">FY528_07520</name>
</gene>
<dbReference type="PANTHER" id="PTHR43806:SF11">
    <property type="entry name" value="CEREVISIN-RELATED"/>
    <property type="match status" value="1"/>
</dbReference>
<evidence type="ECO:0000256" key="1">
    <source>
        <dbReference type="ARBA" id="ARBA00011073"/>
    </source>
</evidence>
<evidence type="ECO:0000259" key="8">
    <source>
        <dbReference type="Pfam" id="PF00082"/>
    </source>
</evidence>
<dbReference type="InterPro" id="IPR037045">
    <property type="entry name" value="S8pro/Inhibitor_I9_sf"/>
</dbReference>
<evidence type="ECO:0000256" key="3">
    <source>
        <dbReference type="ARBA" id="ARBA00022801"/>
    </source>
</evidence>
<dbReference type="PROSITE" id="PS51892">
    <property type="entry name" value="SUBTILASE"/>
    <property type="match status" value="1"/>
</dbReference>
<evidence type="ECO:0000313" key="11">
    <source>
        <dbReference type="Proteomes" id="UP000322791"/>
    </source>
</evidence>